<keyword evidence="12" id="KW-0539">Nucleus</keyword>
<dbReference type="Gene3D" id="3.10.129.10">
    <property type="entry name" value="Hotdog Thioesterase"/>
    <property type="match status" value="1"/>
</dbReference>
<comment type="subcellular location">
    <subcellularLocation>
        <location evidence="3">Cytoplasm</location>
        <location evidence="3">Cytoskeleton</location>
        <location evidence="3">Spindle</location>
    </subcellularLocation>
    <subcellularLocation>
        <location evidence="4">Cytoplasm</location>
        <location evidence="4">Cytosol</location>
    </subcellularLocation>
    <subcellularLocation>
        <location evidence="2">Mitochondrion</location>
    </subcellularLocation>
    <subcellularLocation>
        <location evidence="1">Nucleus</location>
    </subcellularLocation>
</comment>
<evidence type="ECO:0000256" key="11">
    <source>
        <dbReference type="ARBA" id="ARBA00023212"/>
    </source>
</evidence>
<evidence type="ECO:0000256" key="14">
    <source>
        <dbReference type="ARBA" id="ARBA00058205"/>
    </source>
</evidence>
<comment type="function">
    <text evidence="14">Catalyzes the hydrolysis of acyl-CoAs into free fatty acids and coenzyme A (CoASH), regulating their respective intracellular levels. Has acyl-CoA thioesterase activity towards medium (C12) and long-chain (C18) fatty acyl-CoA substrates. Can also hydrolyze 3-hydroxyphenylacetyl-CoA and 3,4-dihydroxyphenylacetyl-CoA (in vitro). May play a role in controlling adaptive thermogenesis.</text>
</comment>
<dbReference type="GO" id="GO:0005739">
    <property type="term" value="C:mitochondrion"/>
    <property type="evidence" value="ECO:0007669"/>
    <property type="project" value="UniProtKB-SubCell"/>
</dbReference>
<evidence type="ECO:0000256" key="6">
    <source>
        <dbReference type="ARBA" id="ARBA00022490"/>
    </source>
</evidence>
<comment type="catalytic activity">
    <reaction evidence="13">
        <text>a fatty acyl-CoA + H2O = a fatty acid + CoA + H(+)</text>
        <dbReference type="Rhea" id="RHEA:16781"/>
        <dbReference type="ChEBI" id="CHEBI:15377"/>
        <dbReference type="ChEBI" id="CHEBI:15378"/>
        <dbReference type="ChEBI" id="CHEBI:28868"/>
        <dbReference type="ChEBI" id="CHEBI:57287"/>
        <dbReference type="ChEBI" id="CHEBI:77636"/>
    </reaction>
    <physiologicalReaction direction="left-to-right" evidence="13">
        <dbReference type="Rhea" id="RHEA:16782"/>
    </physiologicalReaction>
</comment>
<keyword evidence="8" id="KW-0007">Acetylation</keyword>
<proteinExistence type="inferred from homology"/>
<dbReference type="SUPFAM" id="SSF54637">
    <property type="entry name" value="Thioesterase/thiol ester dehydrase-isomerase"/>
    <property type="match status" value="1"/>
</dbReference>
<dbReference type="InterPro" id="IPR039298">
    <property type="entry name" value="ACOT13"/>
</dbReference>
<evidence type="ECO:0000256" key="13">
    <source>
        <dbReference type="ARBA" id="ARBA00052976"/>
    </source>
</evidence>
<evidence type="ECO:0000256" key="1">
    <source>
        <dbReference type="ARBA" id="ARBA00004123"/>
    </source>
</evidence>
<organism evidence="20 21">
    <name type="scientific">Stephania japonica</name>
    <dbReference type="NCBI Taxonomy" id="461633"/>
    <lineage>
        <taxon>Eukaryota</taxon>
        <taxon>Viridiplantae</taxon>
        <taxon>Streptophyta</taxon>
        <taxon>Embryophyta</taxon>
        <taxon>Tracheophyta</taxon>
        <taxon>Spermatophyta</taxon>
        <taxon>Magnoliopsida</taxon>
        <taxon>Ranunculales</taxon>
        <taxon>Menispermaceae</taxon>
        <taxon>Menispermoideae</taxon>
        <taxon>Cissampelideae</taxon>
        <taxon>Stephania</taxon>
    </lineage>
</organism>
<keyword evidence="21" id="KW-1185">Reference proteome</keyword>
<accession>A0AAP0IZ39</accession>
<dbReference type="GO" id="GO:0006629">
    <property type="term" value="P:lipid metabolic process"/>
    <property type="evidence" value="ECO:0007669"/>
    <property type="project" value="UniProtKB-KW"/>
</dbReference>
<dbReference type="GO" id="GO:0005634">
    <property type="term" value="C:nucleus"/>
    <property type="evidence" value="ECO:0007669"/>
    <property type="project" value="UniProtKB-SubCell"/>
</dbReference>
<evidence type="ECO:0000256" key="15">
    <source>
        <dbReference type="ARBA" id="ARBA00064709"/>
    </source>
</evidence>
<feature type="domain" description="Thioesterase" evidence="19">
    <location>
        <begin position="67"/>
        <end position="125"/>
    </location>
</feature>
<evidence type="ECO:0000256" key="12">
    <source>
        <dbReference type="ARBA" id="ARBA00023242"/>
    </source>
</evidence>
<dbReference type="InterPro" id="IPR006683">
    <property type="entry name" value="Thioestr_dom"/>
</dbReference>
<evidence type="ECO:0000256" key="7">
    <source>
        <dbReference type="ARBA" id="ARBA00022801"/>
    </source>
</evidence>
<sequence length="158" mass="16999">METARESLKVPKDGSEYVSRLTVPPHRANVGQSFFERFTLKGIRVDTVEPGFLSCTFKVPLRLTTANGDLSSGAIVSLIDEIGAAVVHVEGQPMSVSVDMSISFLSTAKVNDELEISSRALGQRGRYSGTIVLLRSKSTGEVIAEGRHSLFSSLASKI</sequence>
<evidence type="ECO:0000256" key="17">
    <source>
        <dbReference type="ARBA" id="ARBA00081533"/>
    </source>
</evidence>
<protein>
    <recommendedName>
        <fullName evidence="16">Acyl-coenzyme A thioesterase 13</fullName>
    </recommendedName>
    <alternativeName>
        <fullName evidence="17">Hotdog-fold thioesterase superfamily member 2</fullName>
    </alternativeName>
    <alternativeName>
        <fullName evidence="18">Thioesterase superfamily member 2</fullName>
    </alternativeName>
</protein>
<dbReference type="EMBL" id="JBBNAE010000005">
    <property type="protein sequence ID" value="KAK9124409.1"/>
    <property type="molecule type" value="Genomic_DNA"/>
</dbReference>
<dbReference type="CDD" id="cd03443">
    <property type="entry name" value="PaaI_thioesterase"/>
    <property type="match status" value="1"/>
</dbReference>
<keyword evidence="7" id="KW-0378">Hydrolase</keyword>
<dbReference type="AlphaFoldDB" id="A0AAP0IZ39"/>
<comment type="similarity">
    <text evidence="5">Belongs to the thioesterase PaaI family.</text>
</comment>
<keyword evidence="11" id="KW-0206">Cytoskeleton</keyword>
<comment type="caution">
    <text evidence="20">The sequence shown here is derived from an EMBL/GenBank/DDBJ whole genome shotgun (WGS) entry which is preliminary data.</text>
</comment>
<gene>
    <name evidence="20" type="ORF">Sjap_014011</name>
</gene>
<evidence type="ECO:0000256" key="8">
    <source>
        <dbReference type="ARBA" id="ARBA00022990"/>
    </source>
</evidence>
<evidence type="ECO:0000256" key="4">
    <source>
        <dbReference type="ARBA" id="ARBA00004514"/>
    </source>
</evidence>
<dbReference type="InterPro" id="IPR029069">
    <property type="entry name" value="HotDog_dom_sf"/>
</dbReference>
<comment type="subunit">
    <text evidence="15">Homotetramer. Interacts with PCTP.</text>
</comment>
<dbReference type="GO" id="GO:0005829">
    <property type="term" value="C:cytosol"/>
    <property type="evidence" value="ECO:0007669"/>
    <property type="project" value="UniProtKB-SubCell"/>
</dbReference>
<evidence type="ECO:0000259" key="19">
    <source>
        <dbReference type="Pfam" id="PF03061"/>
    </source>
</evidence>
<dbReference type="GO" id="GO:0005819">
    <property type="term" value="C:spindle"/>
    <property type="evidence" value="ECO:0007669"/>
    <property type="project" value="UniProtKB-SubCell"/>
</dbReference>
<evidence type="ECO:0000256" key="2">
    <source>
        <dbReference type="ARBA" id="ARBA00004173"/>
    </source>
</evidence>
<evidence type="ECO:0000256" key="10">
    <source>
        <dbReference type="ARBA" id="ARBA00023128"/>
    </source>
</evidence>
<dbReference type="GO" id="GO:0047617">
    <property type="term" value="F:fatty acyl-CoA hydrolase activity"/>
    <property type="evidence" value="ECO:0007669"/>
    <property type="project" value="InterPro"/>
</dbReference>
<evidence type="ECO:0000256" key="3">
    <source>
        <dbReference type="ARBA" id="ARBA00004186"/>
    </source>
</evidence>
<dbReference type="PANTHER" id="PTHR21660:SF8">
    <property type="entry name" value="OS02G0521700 PROTEIN"/>
    <property type="match status" value="1"/>
</dbReference>
<evidence type="ECO:0000313" key="20">
    <source>
        <dbReference type="EMBL" id="KAK9124409.1"/>
    </source>
</evidence>
<evidence type="ECO:0000256" key="16">
    <source>
        <dbReference type="ARBA" id="ARBA00067273"/>
    </source>
</evidence>
<keyword evidence="6" id="KW-0963">Cytoplasm</keyword>
<dbReference type="Pfam" id="PF03061">
    <property type="entry name" value="4HBT"/>
    <property type="match status" value="1"/>
</dbReference>
<keyword evidence="10" id="KW-0496">Mitochondrion</keyword>
<name>A0AAP0IZ39_9MAGN</name>
<evidence type="ECO:0000256" key="18">
    <source>
        <dbReference type="ARBA" id="ARBA00083956"/>
    </source>
</evidence>
<evidence type="ECO:0000256" key="5">
    <source>
        <dbReference type="ARBA" id="ARBA00008324"/>
    </source>
</evidence>
<reference evidence="20 21" key="1">
    <citation type="submission" date="2024-01" db="EMBL/GenBank/DDBJ databases">
        <title>Genome assemblies of Stephania.</title>
        <authorList>
            <person name="Yang L."/>
        </authorList>
    </citation>
    <scope>NUCLEOTIDE SEQUENCE [LARGE SCALE GENOMIC DNA]</scope>
    <source>
        <strain evidence="20">QJT</strain>
        <tissue evidence="20">Leaf</tissue>
    </source>
</reference>
<dbReference type="FunFam" id="3.10.129.10:FF:000021">
    <property type="entry name" value="Acyl-coenzyme A thioesterase 13"/>
    <property type="match status" value="1"/>
</dbReference>
<evidence type="ECO:0000256" key="9">
    <source>
        <dbReference type="ARBA" id="ARBA00023098"/>
    </source>
</evidence>
<evidence type="ECO:0000313" key="21">
    <source>
        <dbReference type="Proteomes" id="UP001417504"/>
    </source>
</evidence>
<dbReference type="Proteomes" id="UP001417504">
    <property type="component" value="Unassembled WGS sequence"/>
</dbReference>
<dbReference type="PANTHER" id="PTHR21660">
    <property type="entry name" value="THIOESTERASE SUPERFAMILY MEMBER-RELATED"/>
    <property type="match status" value="1"/>
</dbReference>
<keyword evidence="9" id="KW-0443">Lipid metabolism</keyword>